<proteinExistence type="predicted"/>
<keyword evidence="2" id="KW-1185">Reference proteome</keyword>
<name>A0A4R6QJ96_9BURK</name>
<dbReference type="InParanoid" id="A0A4R6QJ96"/>
<dbReference type="Proteomes" id="UP000295361">
    <property type="component" value="Unassembled WGS sequence"/>
</dbReference>
<accession>A0A4R6QJ96</accession>
<comment type="caution">
    <text evidence="1">The sequence shown here is derived from an EMBL/GenBank/DDBJ whole genome shotgun (WGS) entry which is preliminary data.</text>
</comment>
<reference evidence="1 2" key="1">
    <citation type="submission" date="2019-03" db="EMBL/GenBank/DDBJ databases">
        <title>Genomic Encyclopedia of Type Strains, Phase IV (KMG-IV): sequencing the most valuable type-strain genomes for metagenomic binning, comparative biology and taxonomic classification.</title>
        <authorList>
            <person name="Goeker M."/>
        </authorList>
    </citation>
    <scope>NUCLEOTIDE SEQUENCE [LARGE SCALE GENOMIC DNA]</scope>
    <source>
        <strain evidence="1 2">DSM 16998</strain>
    </source>
</reference>
<dbReference type="AlphaFoldDB" id="A0A4R6QJ96"/>
<protein>
    <submittedName>
        <fullName evidence="1">Uncharacterized protein</fullName>
    </submittedName>
</protein>
<gene>
    <name evidence="1" type="ORF">DES47_105152</name>
</gene>
<evidence type="ECO:0000313" key="1">
    <source>
        <dbReference type="EMBL" id="TDP63151.1"/>
    </source>
</evidence>
<organism evidence="1 2">
    <name type="scientific">Roseateles toxinivorans</name>
    <dbReference type="NCBI Taxonomy" id="270368"/>
    <lineage>
        <taxon>Bacteria</taxon>
        <taxon>Pseudomonadati</taxon>
        <taxon>Pseudomonadota</taxon>
        <taxon>Betaproteobacteria</taxon>
        <taxon>Burkholderiales</taxon>
        <taxon>Sphaerotilaceae</taxon>
        <taxon>Roseateles</taxon>
    </lineage>
</organism>
<sequence length="110" mass="12376">MATRQKARRSTRVIPFPARRSGALDRHRSDQVRQWLIDKAMADEPPISALTIVLQAENVDIAGIGLEPELCSIFIDELTSAIKMLEDRVRQAAALPSNVVRFQHGRRHHG</sequence>
<dbReference type="EMBL" id="SNXS01000005">
    <property type="protein sequence ID" value="TDP63151.1"/>
    <property type="molecule type" value="Genomic_DNA"/>
</dbReference>
<evidence type="ECO:0000313" key="2">
    <source>
        <dbReference type="Proteomes" id="UP000295361"/>
    </source>
</evidence>
<dbReference type="RefSeq" id="WP_133702336.1">
    <property type="nucleotide sequence ID" value="NZ_SNXS01000005.1"/>
</dbReference>